<evidence type="ECO:0000313" key="3">
    <source>
        <dbReference type="EMBL" id="SHI08458.1"/>
    </source>
</evidence>
<accession>A0A1M5Y9E3</accession>
<dbReference type="STRING" id="1121306.SAMN02745196_02742"/>
<sequence>MADTGTLKVQLYNEGSYVPIEGAKVTVTSKSEPGAQRIETKETSNANGETSIIELPTPPLDNSIKPGSMDPYSLYNIRVEAEGFEPLIIDGAQLFPDTLAIQPCNMVPKKSLRKDTRQDEIIVVNSNTLLGEYPRKIPEDPDKALPPPPSGSVVLPKPVIPEFVVVHAGLPNNNNAPNYTVRFKDYVKNVASCEIYATWSENAIRANIYCILSFTLNRIYTEWYRGKGKNFDITNSTAYDHAFTYGRNIFDSISVVVDDIFSSYIKRWNKKQPLLAQYCDGRQVQCPGWLTQWGSQELGQNGLPPYEILTSFYGNDIELVRAEEVKGIPKSYPGYSLELGYSGEPVRVVQQYLNRIGDNYPAIKKVKVDGVYGPATQESVKKFQEVFNLPQTGIVDYATWYAISDIYVGVTKIAELRSSVGMATFTPHVPYTGINDIPTVEYPIDLF</sequence>
<dbReference type="InterPro" id="IPR036366">
    <property type="entry name" value="PGBDSf"/>
</dbReference>
<feature type="region of interest" description="Disordered" evidence="1">
    <location>
        <begin position="31"/>
        <end position="65"/>
    </location>
</feature>
<keyword evidence="4" id="KW-1185">Reference proteome</keyword>
<feature type="domain" description="Peptidoglycan binding-like" evidence="2">
    <location>
        <begin position="342"/>
        <end position="403"/>
    </location>
</feature>
<dbReference type="Pfam" id="PF01471">
    <property type="entry name" value="PG_binding_1"/>
    <property type="match status" value="1"/>
</dbReference>
<proteinExistence type="predicted"/>
<name>A0A1M5Y9E3_9CLOT</name>
<reference evidence="3 4" key="1">
    <citation type="submission" date="2016-11" db="EMBL/GenBank/DDBJ databases">
        <authorList>
            <person name="Jaros S."/>
            <person name="Januszkiewicz K."/>
            <person name="Wedrychowicz H."/>
        </authorList>
    </citation>
    <scope>NUCLEOTIDE SEQUENCE [LARGE SCALE GENOMIC DNA]</scope>
    <source>
        <strain evidence="3 4">DSM 3089</strain>
    </source>
</reference>
<evidence type="ECO:0000259" key="2">
    <source>
        <dbReference type="Pfam" id="PF01471"/>
    </source>
</evidence>
<dbReference type="RefSeq" id="WP_072832567.1">
    <property type="nucleotide sequence ID" value="NZ_FQXP01000012.1"/>
</dbReference>
<dbReference type="SUPFAM" id="SSF47090">
    <property type="entry name" value="PGBD-like"/>
    <property type="match status" value="1"/>
</dbReference>
<protein>
    <submittedName>
        <fullName evidence="3">Putative peptidoglycan binding domain-containing protein</fullName>
    </submittedName>
</protein>
<dbReference type="OrthoDB" id="2933491at2"/>
<dbReference type="Gene3D" id="1.10.101.10">
    <property type="entry name" value="PGBD-like superfamily/PGBD"/>
    <property type="match status" value="1"/>
</dbReference>
<dbReference type="AlphaFoldDB" id="A0A1M5Y9E3"/>
<evidence type="ECO:0000313" key="4">
    <source>
        <dbReference type="Proteomes" id="UP000184526"/>
    </source>
</evidence>
<gene>
    <name evidence="3" type="ORF">SAMN02745196_02742</name>
</gene>
<evidence type="ECO:0000256" key="1">
    <source>
        <dbReference type="SAM" id="MobiDB-lite"/>
    </source>
</evidence>
<dbReference type="EMBL" id="FQXP01000012">
    <property type="protein sequence ID" value="SHI08458.1"/>
    <property type="molecule type" value="Genomic_DNA"/>
</dbReference>
<organism evidence="3 4">
    <name type="scientific">Clostridium collagenovorans DSM 3089</name>
    <dbReference type="NCBI Taxonomy" id="1121306"/>
    <lineage>
        <taxon>Bacteria</taxon>
        <taxon>Bacillati</taxon>
        <taxon>Bacillota</taxon>
        <taxon>Clostridia</taxon>
        <taxon>Eubacteriales</taxon>
        <taxon>Clostridiaceae</taxon>
        <taxon>Clostridium</taxon>
    </lineage>
</organism>
<dbReference type="InterPro" id="IPR002477">
    <property type="entry name" value="Peptidoglycan-bd-like"/>
</dbReference>
<dbReference type="InterPro" id="IPR036365">
    <property type="entry name" value="PGBD-like_sf"/>
</dbReference>
<dbReference type="Proteomes" id="UP000184526">
    <property type="component" value="Unassembled WGS sequence"/>
</dbReference>